<name>A0ABD3B6V8_9LAMI</name>
<proteinExistence type="predicted"/>
<evidence type="ECO:0000313" key="1">
    <source>
        <dbReference type="EMBL" id="KAL3613034.1"/>
    </source>
</evidence>
<reference evidence="2" key="1">
    <citation type="journal article" date="2024" name="IScience">
        <title>Strigolactones Initiate the Formation of Haustorium-like Structures in Castilleja.</title>
        <authorList>
            <person name="Buerger M."/>
            <person name="Peterson D."/>
            <person name="Chory J."/>
        </authorList>
    </citation>
    <scope>NUCLEOTIDE SEQUENCE [LARGE SCALE GENOMIC DNA]</scope>
</reference>
<dbReference type="PANTHER" id="PTHR45734:SF10">
    <property type="entry name" value="BLISTERY, ISOFORM A"/>
    <property type="match status" value="1"/>
</dbReference>
<organism evidence="1 2">
    <name type="scientific">Castilleja foliolosa</name>
    <dbReference type="NCBI Taxonomy" id="1961234"/>
    <lineage>
        <taxon>Eukaryota</taxon>
        <taxon>Viridiplantae</taxon>
        <taxon>Streptophyta</taxon>
        <taxon>Embryophyta</taxon>
        <taxon>Tracheophyta</taxon>
        <taxon>Spermatophyta</taxon>
        <taxon>Magnoliopsida</taxon>
        <taxon>eudicotyledons</taxon>
        <taxon>Gunneridae</taxon>
        <taxon>Pentapetalae</taxon>
        <taxon>asterids</taxon>
        <taxon>lamiids</taxon>
        <taxon>Lamiales</taxon>
        <taxon>Orobanchaceae</taxon>
        <taxon>Pedicularideae</taxon>
        <taxon>Castillejinae</taxon>
        <taxon>Castilleja</taxon>
    </lineage>
</organism>
<accession>A0ABD3B6V8</accession>
<dbReference type="InterPro" id="IPR029021">
    <property type="entry name" value="Prot-tyrosine_phosphatase-like"/>
</dbReference>
<dbReference type="Proteomes" id="UP001632038">
    <property type="component" value="Unassembled WGS sequence"/>
</dbReference>
<dbReference type="AlphaFoldDB" id="A0ABD3B6V8"/>
<sequence>MLALHLPDRDAHAEAQAAHMLTNKHGDHFMRMLALHLPDRDAHAEAQAADMLTNKHGDHFMRRRAEAQAAHMLTNKHGDHFMVFEVSSSDGRGDGRVARSVFGRARSLGWAGDLAPPLERLCAACKHIESWLAAHPKNVAILLAWGTRERLGVLVAAYMHYSAICGAPEHALDRYAMRRYLDDRVPVFHLPSNKRIHRHVRRAASRSDPT</sequence>
<dbReference type="PANTHER" id="PTHR45734">
    <property type="entry name" value="TENSIN"/>
    <property type="match status" value="1"/>
</dbReference>
<protein>
    <submittedName>
        <fullName evidence="1">Tensin-3</fullName>
    </submittedName>
</protein>
<dbReference type="Gene3D" id="3.90.190.10">
    <property type="entry name" value="Protein tyrosine phosphatase superfamily"/>
    <property type="match status" value="1"/>
</dbReference>
<dbReference type="EMBL" id="JAVIJP010000386">
    <property type="protein sequence ID" value="KAL3613034.1"/>
    <property type="molecule type" value="Genomic_DNA"/>
</dbReference>
<gene>
    <name evidence="1" type="primary">TNS3</name>
    <name evidence="1" type="ORF">CASFOL_043123</name>
</gene>
<dbReference type="SUPFAM" id="SSF52799">
    <property type="entry name" value="(Phosphotyrosine protein) phosphatases II"/>
    <property type="match status" value="1"/>
</dbReference>
<keyword evidence="2" id="KW-1185">Reference proteome</keyword>
<evidence type="ECO:0000313" key="2">
    <source>
        <dbReference type="Proteomes" id="UP001632038"/>
    </source>
</evidence>
<comment type="caution">
    <text evidence="1">The sequence shown here is derived from an EMBL/GenBank/DDBJ whole genome shotgun (WGS) entry which is preliminary data.</text>
</comment>
<dbReference type="InterPro" id="IPR051484">
    <property type="entry name" value="Tensin_PTEN_phosphatase"/>
</dbReference>